<dbReference type="PANTHER" id="PTHR36529">
    <property type="entry name" value="SLL1095 PROTEIN"/>
    <property type="match status" value="1"/>
</dbReference>
<sequence length="231" mass="26432">MNQNNTSKTAILVFANSSREEVKHKAIARGDVLFDALTNHTLETVEKTRLPYFHFSEKHQFGKTFGERFTNAIQAVYDRGFERVITIGNDSPQLRPQHITEAERQLENNKFVIGPATDGGFYLMGLHKDQFDGNAFRQLDWQTSKLSKQLLSLVSNTMHVFRLPMLFDIDTVADIKSFLSYAYAIPVKIFQILLQILEEAEKTSACYILRVENLHFRLPHNKGSPLLLQSA</sequence>
<dbReference type="KEGG" id="asag:FGM00_17585"/>
<dbReference type="AlphaFoldDB" id="A0A5B7SYG5"/>
<proteinExistence type="predicted"/>
<protein>
    <submittedName>
        <fullName evidence="1">DUF2064 domain-containing protein</fullName>
    </submittedName>
</protein>
<dbReference type="OrthoDB" id="9798250at2"/>
<accession>A0A5B7SYG5</accession>
<name>A0A5B7SYG5_9FLAO</name>
<keyword evidence="2" id="KW-1185">Reference proteome</keyword>
<evidence type="ECO:0000313" key="2">
    <source>
        <dbReference type="Proteomes" id="UP000310017"/>
    </source>
</evidence>
<dbReference type="EMBL" id="CP040710">
    <property type="protein sequence ID" value="QCX01840.1"/>
    <property type="molecule type" value="Genomic_DNA"/>
</dbReference>
<dbReference type="PANTHER" id="PTHR36529:SF1">
    <property type="entry name" value="GLYCOSYLTRANSFERASE"/>
    <property type="match status" value="1"/>
</dbReference>
<dbReference type="InterPro" id="IPR018641">
    <property type="entry name" value="Trfase_1_rSAM/seldom-assoc"/>
</dbReference>
<organism evidence="1 2">
    <name type="scientific">Aggregatimonas sangjinii</name>
    <dbReference type="NCBI Taxonomy" id="2583587"/>
    <lineage>
        <taxon>Bacteria</taxon>
        <taxon>Pseudomonadati</taxon>
        <taxon>Bacteroidota</taxon>
        <taxon>Flavobacteriia</taxon>
        <taxon>Flavobacteriales</taxon>
        <taxon>Flavobacteriaceae</taxon>
        <taxon>Aggregatimonas</taxon>
    </lineage>
</organism>
<evidence type="ECO:0000313" key="1">
    <source>
        <dbReference type="EMBL" id="QCX01840.1"/>
    </source>
</evidence>
<dbReference type="InterPro" id="IPR029044">
    <property type="entry name" value="Nucleotide-diphossugar_trans"/>
</dbReference>
<dbReference type="Pfam" id="PF09837">
    <property type="entry name" value="DUF2064"/>
    <property type="match status" value="1"/>
</dbReference>
<gene>
    <name evidence="1" type="ORF">FGM00_17585</name>
</gene>
<reference evidence="1 2" key="1">
    <citation type="submission" date="2019-05" db="EMBL/GenBank/DDBJ databases">
        <title>Genome sequencing of F202Z8.</title>
        <authorList>
            <person name="Kwon Y.M."/>
        </authorList>
    </citation>
    <scope>NUCLEOTIDE SEQUENCE [LARGE SCALE GENOMIC DNA]</scope>
    <source>
        <strain evidence="1 2">F202Z8</strain>
    </source>
</reference>
<dbReference type="RefSeq" id="WP_138854177.1">
    <property type="nucleotide sequence ID" value="NZ_CP040710.1"/>
</dbReference>
<dbReference type="SUPFAM" id="SSF53448">
    <property type="entry name" value="Nucleotide-diphospho-sugar transferases"/>
    <property type="match status" value="1"/>
</dbReference>
<dbReference type="Proteomes" id="UP000310017">
    <property type="component" value="Chromosome"/>
</dbReference>
<dbReference type="Gene3D" id="3.90.550.10">
    <property type="entry name" value="Spore Coat Polysaccharide Biosynthesis Protein SpsA, Chain A"/>
    <property type="match status" value="1"/>
</dbReference>